<dbReference type="EMBL" id="LJXT01000163">
    <property type="protein sequence ID" value="KPQ08624.1"/>
    <property type="molecule type" value="Genomic_DNA"/>
</dbReference>
<gene>
    <name evidence="1" type="ORF">HLUCCX10_17190</name>
</gene>
<organism evidence="1 2">
    <name type="scientific">Algoriphagus marincola HL-49</name>
    <dbReference type="NCBI Taxonomy" id="1305737"/>
    <lineage>
        <taxon>Bacteria</taxon>
        <taxon>Pseudomonadati</taxon>
        <taxon>Bacteroidota</taxon>
        <taxon>Cytophagia</taxon>
        <taxon>Cytophagales</taxon>
        <taxon>Cyclobacteriaceae</taxon>
        <taxon>Algoriphagus</taxon>
    </lineage>
</organism>
<protein>
    <submittedName>
        <fullName evidence="1">Uncharacterized protein</fullName>
    </submittedName>
</protein>
<name>A0A0P7X216_9BACT</name>
<proteinExistence type="predicted"/>
<dbReference type="Proteomes" id="UP000050421">
    <property type="component" value="Unassembled WGS sequence"/>
</dbReference>
<comment type="caution">
    <text evidence="1">The sequence shown here is derived from an EMBL/GenBank/DDBJ whole genome shotgun (WGS) entry which is preliminary data.</text>
</comment>
<sequence length="50" mass="5926">MSKIKLLLNKIFGLNKIQSQDDIWKVVPNNYESEFYKKNPNGKIYKIPLN</sequence>
<reference evidence="1 2" key="1">
    <citation type="submission" date="2015-09" db="EMBL/GenBank/DDBJ databases">
        <title>Identification and resolution of microdiversity through metagenomic sequencing of parallel consortia.</title>
        <authorList>
            <person name="Nelson W.C."/>
            <person name="Romine M.F."/>
            <person name="Lindemann S.R."/>
        </authorList>
    </citation>
    <scope>NUCLEOTIDE SEQUENCE [LARGE SCALE GENOMIC DNA]</scope>
    <source>
        <strain evidence="1">HL-49</strain>
    </source>
</reference>
<dbReference type="AlphaFoldDB" id="A0A0P7X216"/>
<evidence type="ECO:0000313" key="1">
    <source>
        <dbReference type="EMBL" id="KPQ08624.1"/>
    </source>
</evidence>
<evidence type="ECO:0000313" key="2">
    <source>
        <dbReference type="Proteomes" id="UP000050421"/>
    </source>
</evidence>
<accession>A0A0P7X216</accession>